<dbReference type="RefSeq" id="WP_074538373.1">
    <property type="nucleotide sequence ID" value="NZ_FNBD01000005.1"/>
</dbReference>
<name>A0A1G7H5T8_9FLAO</name>
<keyword evidence="6 8" id="KW-1133">Transmembrane helix</keyword>
<evidence type="ECO:0000313" key="10">
    <source>
        <dbReference type="EMBL" id="SDE95725.1"/>
    </source>
</evidence>
<comment type="subcellular location">
    <subcellularLocation>
        <location evidence="1">Cell membrane</location>
        <topology evidence="1">Multi-pass membrane protein</topology>
    </subcellularLocation>
</comment>
<feature type="transmembrane region" description="Helical" evidence="8">
    <location>
        <begin position="213"/>
        <end position="231"/>
    </location>
</feature>
<feature type="domain" description="Glycosyltransferase RgtA/B/C/D-like" evidence="9">
    <location>
        <begin position="70"/>
        <end position="222"/>
    </location>
</feature>
<feature type="transmembrane region" description="Helical" evidence="8">
    <location>
        <begin position="119"/>
        <end position="135"/>
    </location>
</feature>
<feature type="transmembrane region" description="Helical" evidence="8">
    <location>
        <begin position="340"/>
        <end position="360"/>
    </location>
</feature>
<dbReference type="eggNOG" id="COG1807">
    <property type="taxonomic scope" value="Bacteria"/>
</dbReference>
<keyword evidence="11" id="KW-1185">Reference proteome</keyword>
<sequence length="495" mass="57348">MLTKLLNRLSPEYNNLKNISVFYMLFAASFFIRFPFFFRDYIDRDESTFIIMGQSWVNGHLPYLELWDLKPPLNFLFFAGIIYVFGKSLFIIRLFGALIVAITSFYTYKITLEVSTKKVAIWCGIFCVFFQSLFGSMQGVMSEHISMVFFIPSLYLILKHKEWYWVLASGILMGLTAMVKLNMAYPIALIGLFYVYTYWNTKDIKSGIRNTILYGSGILLVIGLTILPYFLNGHLSLWWNSVIEAPMVYANSKRNALISFAPLLLLILLFLYLAQRKKIFDFSNTAIQLLSLVTIAVYLSFVKGGRLNGHYLIQLYPTLLILVGMAVSKIPVVVKKIHKVFMVLLLLIIPIESYVEYFAIIKNKIEKGTFYNGEGIEVTNYLKENNIDFNNILFTEYHIGYWFLNTNPPTKAATHPSNICRSELFPYSQNLRKTTSEEIKYIFEVKKPQIIVKKEGSQLLDKRLIDENIYVNAYLEKKYTLIKTIGKAVIYQRLK</sequence>
<keyword evidence="3 10" id="KW-0328">Glycosyltransferase</keyword>
<reference evidence="11" key="1">
    <citation type="submission" date="2016-10" db="EMBL/GenBank/DDBJ databases">
        <authorList>
            <person name="Varghese N."/>
            <person name="Submissions S."/>
        </authorList>
    </citation>
    <scope>NUCLEOTIDE SEQUENCE [LARGE SCALE GENOMIC DNA]</scope>
    <source>
        <strain evidence="11">DSM 24729</strain>
    </source>
</reference>
<feature type="transmembrane region" description="Helical" evidence="8">
    <location>
        <begin position="311"/>
        <end position="328"/>
    </location>
</feature>
<evidence type="ECO:0000256" key="6">
    <source>
        <dbReference type="ARBA" id="ARBA00022989"/>
    </source>
</evidence>
<feature type="transmembrane region" description="Helical" evidence="8">
    <location>
        <begin position="286"/>
        <end position="305"/>
    </location>
</feature>
<dbReference type="PANTHER" id="PTHR33908:SF11">
    <property type="entry name" value="MEMBRANE PROTEIN"/>
    <property type="match status" value="1"/>
</dbReference>
<evidence type="ECO:0000256" key="7">
    <source>
        <dbReference type="ARBA" id="ARBA00023136"/>
    </source>
</evidence>
<dbReference type="Proteomes" id="UP000182114">
    <property type="component" value="Unassembled WGS sequence"/>
</dbReference>
<evidence type="ECO:0000256" key="1">
    <source>
        <dbReference type="ARBA" id="ARBA00004651"/>
    </source>
</evidence>
<evidence type="ECO:0000259" key="9">
    <source>
        <dbReference type="Pfam" id="PF13231"/>
    </source>
</evidence>
<gene>
    <name evidence="10" type="ORF">SAMN04487992_105291</name>
</gene>
<keyword evidence="5 8" id="KW-0812">Transmembrane</keyword>
<accession>A0A1G7H5T8</accession>
<dbReference type="InterPro" id="IPR050297">
    <property type="entry name" value="LipidA_mod_glycosyltrf_83"/>
</dbReference>
<organism evidence="10 11">
    <name type="scientific">Cellulophaga baltica</name>
    <dbReference type="NCBI Taxonomy" id="76594"/>
    <lineage>
        <taxon>Bacteria</taxon>
        <taxon>Pseudomonadati</taxon>
        <taxon>Bacteroidota</taxon>
        <taxon>Flavobacteriia</taxon>
        <taxon>Flavobacteriales</taxon>
        <taxon>Flavobacteriaceae</taxon>
        <taxon>Cellulophaga</taxon>
    </lineage>
</organism>
<dbReference type="PANTHER" id="PTHR33908">
    <property type="entry name" value="MANNOSYLTRANSFERASE YKCB-RELATED"/>
    <property type="match status" value="1"/>
</dbReference>
<dbReference type="EMBL" id="FNBD01000005">
    <property type="protein sequence ID" value="SDE95725.1"/>
    <property type="molecule type" value="Genomic_DNA"/>
</dbReference>
<evidence type="ECO:0000256" key="8">
    <source>
        <dbReference type="SAM" id="Phobius"/>
    </source>
</evidence>
<dbReference type="GO" id="GO:0009103">
    <property type="term" value="P:lipopolysaccharide biosynthetic process"/>
    <property type="evidence" value="ECO:0007669"/>
    <property type="project" value="UniProtKB-ARBA"/>
</dbReference>
<evidence type="ECO:0000256" key="2">
    <source>
        <dbReference type="ARBA" id="ARBA00022475"/>
    </source>
</evidence>
<feature type="transmembrane region" description="Helical" evidence="8">
    <location>
        <begin position="256"/>
        <end position="274"/>
    </location>
</feature>
<evidence type="ECO:0000256" key="5">
    <source>
        <dbReference type="ARBA" id="ARBA00022692"/>
    </source>
</evidence>
<keyword evidence="2" id="KW-1003">Cell membrane</keyword>
<dbReference type="AlphaFoldDB" id="A0A1G7H5T8"/>
<feature type="transmembrane region" description="Helical" evidence="8">
    <location>
        <begin position="185"/>
        <end position="201"/>
    </location>
</feature>
<dbReference type="GO" id="GO:0005886">
    <property type="term" value="C:plasma membrane"/>
    <property type="evidence" value="ECO:0007669"/>
    <property type="project" value="UniProtKB-SubCell"/>
</dbReference>
<dbReference type="InterPro" id="IPR038731">
    <property type="entry name" value="RgtA/B/C-like"/>
</dbReference>
<evidence type="ECO:0000256" key="4">
    <source>
        <dbReference type="ARBA" id="ARBA00022679"/>
    </source>
</evidence>
<protein>
    <submittedName>
        <fullName evidence="10">Dolichyl-phosphate-mannose-protein mannosyltransferase</fullName>
    </submittedName>
</protein>
<dbReference type="GO" id="GO:0016763">
    <property type="term" value="F:pentosyltransferase activity"/>
    <property type="evidence" value="ECO:0007669"/>
    <property type="project" value="TreeGrafter"/>
</dbReference>
<dbReference type="Pfam" id="PF13231">
    <property type="entry name" value="PMT_2"/>
    <property type="match status" value="1"/>
</dbReference>
<proteinExistence type="predicted"/>
<feature type="transmembrane region" description="Helical" evidence="8">
    <location>
        <begin position="75"/>
        <end position="107"/>
    </location>
</feature>
<feature type="transmembrane region" description="Helical" evidence="8">
    <location>
        <begin position="21"/>
        <end position="38"/>
    </location>
</feature>
<evidence type="ECO:0000313" key="11">
    <source>
        <dbReference type="Proteomes" id="UP000182114"/>
    </source>
</evidence>
<evidence type="ECO:0000256" key="3">
    <source>
        <dbReference type="ARBA" id="ARBA00022676"/>
    </source>
</evidence>
<keyword evidence="4 10" id="KW-0808">Transferase</keyword>
<keyword evidence="7 8" id="KW-0472">Membrane</keyword>